<dbReference type="Proteomes" id="UP001620405">
    <property type="component" value="Unassembled WGS sequence"/>
</dbReference>
<sequence length="432" mass="47826">MPSPTKLAGAVMLILGLASGKAAAAQFDYTLYSGLERNDNVNESATNQIGKNILDSGVSFSLAQAGSTLQANAAGDLEYLDYFGKGIKNQLFGQLNGNANWVVLPQRLDMTIQDYAGVQPVSTLTSNAPSNLQQTNVVALGPTLYFRLGETLHGQGELRYINSYASKASDFNSSRGQAALRLFKDLDPTDQLSANVEDQHVDFQNNTSSPNYDRVQAFARYDRKLTNLDLGVALGWSQIDFTHGPTKSTPLGLLSVNWQATPRNSFTFLAEHEYADAADDLMAQPNQYFTNIGNNINIGDTEVNSDVYLERTLQASYAFNTERFTLNVAPLYRKLDYLTDNTLNLTGRGFSSGLSYKLREDLTLSAFANYEKRNYDVIDRHDKFSNYGVSLLNQRTPHWAIRLALSRIQLSSSTPLQGYQSNVIYIGVVYTR</sequence>
<feature type="chain" id="PRO_5045931192" evidence="1">
    <location>
        <begin position="25"/>
        <end position="432"/>
    </location>
</feature>
<evidence type="ECO:0000256" key="1">
    <source>
        <dbReference type="SAM" id="SignalP"/>
    </source>
</evidence>
<evidence type="ECO:0000313" key="3">
    <source>
        <dbReference type="Proteomes" id="UP001620405"/>
    </source>
</evidence>
<keyword evidence="3" id="KW-1185">Reference proteome</keyword>
<dbReference type="RefSeq" id="WP_284396962.1">
    <property type="nucleotide sequence ID" value="NZ_BSNQ01000003.1"/>
</dbReference>
<accession>A0ABW8IUE5</accession>
<proteinExistence type="predicted"/>
<keyword evidence="1" id="KW-0732">Signal</keyword>
<name>A0ABW8IUE5_9GAMM</name>
<feature type="signal peptide" evidence="1">
    <location>
        <begin position="1"/>
        <end position="24"/>
    </location>
</feature>
<gene>
    <name evidence="2" type="ORF">ISP13_08705</name>
</gene>
<dbReference type="EMBL" id="JADIKG010000011">
    <property type="protein sequence ID" value="MFK2873611.1"/>
    <property type="molecule type" value="Genomic_DNA"/>
</dbReference>
<comment type="caution">
    <text evidence="2">The sequence shown here is derived from an EMBL/GenBank/DDBJ whole genome shotgun (WGS) entry which is preliminary data.</text>
</comment>
<dbReference type="Pfam" id="PF10082">
    <property type="entry name" value="BBP2_2"/>
    <property type="match status" value="1"/>
</dbReference>
<reference evidence="2 3" key="1">
    <citation type="submission" date="2020-10" db="EMBL/GenBank/DDBJ databases">
        <title>Phylogeny of dyella-like bacteria.</title>
        <authorList>
            <person name="Fu J."/>
        </authorList>
    </citation>
    <scope>NUCLEOTIDE SEQUENCE [LARGE SCALE GENOMIC DNA]</scope>
    <source>
        <strain evidence="2 3">DHOB07</strain>
    </source>
</reference>
<protein>
    <submittedName>
        <fullName evidence="2">Outer membrane beta-barrel protein</fullName>
    </submittedName>
</protein>
<organism evidence="2 3">
    <name type="scientific">Dyella lipolytica</name>
    <dbReference type="NCBI Taxonomy" id="1867835"/>
    <lineage>
        <taxon>Bacteria</taxon>
        <taxon>Pseudomonadati</taxon>
        <taxon>Pseudomonadota</taxon>
        <taxon>Gammaproteobacteria</taxon>
        <taxon>Lysobacterales</taxon>
        <taxon>Rhodanobacteraceae</taxon>
        <taxon>Dyella</taxon>
    </lineage>
</organism>
<evidence type="ECO:0000313" key="2">
    <source>
        <dbReference type="EMBL" id="MFK2873611.1"/>
    </source>
</evidence>
<dbReference type="InterPro" id="IPR018759">
    <property type="entry name" value="BBP2_2"/>
</dbReference>